<feature type="region of interest" description="Disordered" evidence="11">
    <location>
        <begin position="284"/>
        <end position="305"/>
    </location>
</feature>
<keyword evidence="5" id="KW-0406">Ion transport</keyword>
<evidence type="ECO:0000256" key="3">
    <source>
        <dbReference type="ARBA" id="ARBA00022452"/>
    </source>
</evidence>
<evidence type="ECO:0000256" key="7">
    <source>
        <dbReference type="ARBA" id="ARBA00023136"/>
    </source>
</evidence>
<evidence type="ECO:0000256" key="11">
    <source>
        <dbReference type="SAM" id="MobiDB-lite"/>
    </source>
</evidence>
<dbReference type="InterPro" id="IPR006664">
    <property type="entry name" value="OMP_bac"/>
</dbReference>
<evidence type="ECO:0000256" key="1">
    <source>
        <dbReference type="ARBA" id="ARBA00004571"/>
    </source>
</evidence>
<dbReference type="GO" id="GO:0015288">
    <property type="term" value="F:porin activity"/>
    <property type="evidence" value="ECO:0007669"/>
    <property type="project" value="UniProtKB-KW"/>
</dbReference>
<keyword evidence="2" id="KW-0813">Transport</keyword>
<dbReference type="SUPFAM" id="SSF103088">
    <property type="entry name" value="OmpA-like"/>
    <property type="match status" value="1"/>
</dbReference>
<evidence type="ECO:0000256" key="6">
    <source>
        <dbReference type="ARBA" id="ARBA00023114"/>
    </source>
</evidence>
<dbReference type="EMBL" id="JADIMR010000101">
    <property type="protein sequence ID" value="MBO8447449.1"/>
    <property type="molecule type" value="Genomic_DNA"/>
</dbReference>
<feature type="chain" id="PRO_5038693031" evidence="12">
    <location>
        <begin position="20"/>
        <end position="443"/>
    </location>
</feature>
<sequence>MKKIITLLAAVSMAIGAMAAETEVGLNDYKDFSHWSISVNGGLSQFDGDATQDYNQLLSNSRLSWTVGIDVEYTFNPYWGIIAQFQYLPYQGRTNSAEYGSNDFVGSMYDPSLQASINLFNLFGQYRKTWKWALYLNAGVGMTFYNVTHTSVREGGQAATDIEDGRAINFPLYMNLEYNINKYLAVGLLAGYRFHNKDNFEGEHYTRGTYNDGAFSAQLDLRVKLAPNKRQGGHMRNISPFEYRKLKVGEDQLQSQIDSLNERLTALEDTVYNSIAPKVEELTTVQPDGDGDGVPDIRDREPNTPKGSFVNYWGESIQPDPCCNEIKQMLSDANFGVDYNQSVYFAIDEAKLSREAKANIAQVAQKMKDNPELLLDIRGYCDYPGSGDYNMKLSQKRVELVGKELIEKHGIAAERITMTPKGQMSEPPSFTRKNRRCDFYFYK</sequence>
<feature type="signal peptide" evidence="12">
    <location>
        <begin position="1"/>
        <end position="19"/>
    </location>
</feature>
<evidence type="ECO:0000256" key="8">
    <source>
        <dbReference type="ARBA" id="ARBA00023237"/>
    </source>
</evidence>
<dbReference type="Proteomes" id="UP000823637">
    <property type="component" value="Unassembled WGS sequence"/>
</dbReference>
<dbReference type="SUPFAM" id="SSF56925">
    <property type="entry name" value="OMPA-like"/>
    <property type="match status" value="1"/>
</dbReference>
<dbReference type="InterPro" id="IPR036737">
    <property type="entry name" value="OmpA-like_sf"/>
</dbReference>
<accession>A0A9D9HE13</accession>
<dbReference type="CDD" id="cd07185">
    <property type="entry name" value="OmpA_C-like"/>
    <property type="match status" value="1"/>
</dbReference>
<keyword evidence="7 9" id="KW-0472">Membrane</keyword>
<dbReference type="GO" id="GO:0006811">
    <property type="term" value="P:monoatomic ion transport"/>
    <property type="evidence" value="ECO:0007669"/>
    <property type="project" value="UniProtKB-KW"/>
</dbReference>
<dbReference type="PANTHER" id="PTHR30329:SF21">
    <property type="entry name" value="LIPOPROTEIN YIAD-RELATED"/>
    <property type="match status" value="1"/>
</dbReference>
<keyword evidence="10" id="KW-0175">Coiled coil</keyword>
<feature type="coiled-coil region" evidence="10">
    <location>
        <begin position="243"/>
        <end position="270"/>
    </location>
</feature>
<evidence type="ECO:0000256" key="2">
    <source>
        <dbReference type="ARBA" id="ARBA00022448"/>
    </source>
</evidence>
<evidence type="ECO:0000256" key="4">
    <source>
        <dbReference type="ARBA" id="ARBA00022692"/>
    </source>
</evidence>
<dbReference type="AlphaFoldDB" id="A0A9D9HE13"/>
<keyword evidence="6" id="KW-0626">Porin</keyword>
<evidence type="ECO:0000313" key="14">
    <source>
        <dbReference type="EMBL" id="MBO8447449.1"/>
    </source>
</evidence>
<evidence type="ECO:0000313" key="15">
    <source>
        <dbReference type="Proteomes" id="UP000823637"/>
    </source>
</evidence>
<dbReference type="Pfam" id="PF00691">
    <property type="entry name" value="OmpA"/>
    <property type="match status" value="1"/>
</dbReference>
<organism evidence="14 15">
    <name type="scientific">Candidatus Enterocola intestinipullorum</name>
    <dbReference type="NCBI Taxonomy" id="2840783"/>
    <lineage>
        <taxon>Bacteria</taxon>
        <taxon>Pseudomonadati</taxon>
        <taxon>Bacteroidota</taxon>
        <taxon>Bacteroidia</taxon>
        <taxon>Bacteroidales</taxon>
        <taxon>Candidatus Enterocola</taxon>
    </lineage>
</organism>
<evidence type="ECO:0000256" key="10">
    <source>
        <dbReference type="SAM" id="Coils"/>
    </source>
</evidence>
<reference evidence="14" key="2">
    <citation type="journal article" date="2021" name="PeerJ">
        <title>Extensive microbial diversity within the chicken gut microbiome revealed by metagenomics and culture.</title>
        <authorList>
            <person name="Gilroy R."/>
            <person name="Ravi A."/>
            <person name="Getino M."/>
            <person name="Pursley I."/>
            <person name="Horton D.L."/>
            <person name="Alikhan N.F."/>
            <person name="Baker D."/>
            <person name="Gharbi K."/>
            <person name="Hall N."/>
            <person name="Watson M."/>
            <person name="Adriaenssens E.M."/>
            <person name="Foster-Nyarko E."/>
            <person name="Jarju S."/>
            <person name="Secka A."/>
            <person name="Antonio M."/>
            <person name="Oren A."/>
            <person name="Chaudhuri R.R."/>
            <person name="La Ragione R."/>
            <person name="Hildebrand F."/>
            <person name="Pallen M.J."/>
        </authorList>
    </citation>
    <scope>NUCLEOTIDE SEQUENCE</scope>
    <source>
        <strain evidence="14">D3-1215</strain>
    </source>
</reference>
<comment type="caution">
    <text evidence="14">The sequence shown here is derived from an EMBL/GenBank/DDBJ whole genome shotgun (WGS) entry which is preliminary data.</text>
</comment>
<name>A0A9D9HE13_9BACT</name>
<dbReference type="Gene3D" id="2.40.160.20">
    <property type="match status" value="1"/>
</dbReference>
<comment type="subcellular location">
    <subcellularLocation>
        <location evidence="1">Cell outer membrane</location>
        <topology evidence="1">Multi-pass membrane protein</topology>
    </subcellularLocation>
</comment>
<dbReference type="GO" id="GO:0046930">
    <property type="term" value="C:pore complex"/>
    <property type="evidence" value="ECO:0007669"/>
    <property type="project" value="UniProtKB-KW"/>
</dbReference>
<evidence type="ECO:0000256" key="5">
    <source>
        <dbReference type="ARBA" id="ARBA00023065"/>
    </source>
</evidence>
<dbReference type="PRINTS" id="PR01021">
    <property type="entry name" value="OMPADOMAIN"/>
</dbReference>
<keyword evidence="12" id="KW-0732">Signal</keyword>
<evidence type="ECO:0000259" key="13">
    <source>
        <dbReference type="PROSITE" id="PS51123"/>
    </source>
</evidence>
<keyword evidence="8" id="KW-0998">Cell outer membrane</keyword>
<evidence type="ECO:0000256" key="9">
    <source>
        <dbReference type="PROSITE-ProRule" id="PRU00473"/>
    </source>
</evidence>
<evidence type="ECO:0000256" key="12">
    <source>
        <dbReference type="SAM" id="SignalP"/>
    </source>
</evidence>
<keyword evidence="4" id="KW-0812">Transmembrane</keyword>
<reference evidence="14" key="1">
    <citation type="submission" date="2020-10" db="EMBL/GenBank/DDBJ databases">
        <authorList>
            <person name="Gilroy R."/>
        </authorList>
    </citation>
    <scope>NUCLEOTIDE SEQUENCE</scope>
    <source>
        <strain evidence="14">D3-1215</strain>
    </source>
</reference>
<dbReference type="GO" id="GO:0009279">
    <property type="term" value="C:cell outer membrane"/>
    <property type="evidence" value="ECO:0007669"/>
    <property type="project" value="UniProtKB-SubCell"/>
</dbReference>
<dbReference type="InterPro" id="IPR006665">
    <property type="entry name" value="OmpA-like"/>
</dbReference>
<gene>
    <name evidence="14" type="ORF">IAC32_06875</name>
</gene>
<dbReference type="Gene3D" id="3.30.1330.60">
    <property type="entry name" value="OmpA-like domain"/>
    <property type="match status" value="1"/>
</dbReference>
<dbReference type="PROSITE" id="PS51123">
    <property type="entry name" value="OMPA_2"/>
    <property type="match status" value="1"/>
</dbReference>
<keyword evidence="3" id="KW-1134">Transmembrane beta strand</keyword>
<feature type="domain" description="OmpA-like" evidence="13">
    <location>
        <begin position="332"/>
        <end position="443"/>
    </location>
</feature>
<protein>
    <submittedName>
        <fullName evidence="14">OmpA family protein</fullName>
    </submittedName>
</protein>
<dbReference type="InterPro" id="IPR050330">
    <property type="entry name" value="Bact_OuterMem_StrucFunc"/>
</dbReference>
<dbReference type="PANTHER" id="PTHR30329">
    <property type="entry name" value="STATOR ELEMENT OF FLAGELLAR MOTOR COMPLEX"/>
    <property type="match status" value="1"/>
</dbReference>
<dbReference type="InterPro" id="IPR011250">
    <property type="entry name" value="OMP/PagP_B-barrel"/>
</dbReference>
<proteinExistence type="predicted"/>